<protein>
    <submittedName>
        <fullName evidence="1">Uncharacterized protein</fullName>
    </submittedName>
</protein>
<accession>A0A4Z1EAR8</accession>
<dbReference type="OrthoDB" id="10446910at2759"/>
<comment type="caution">
    <text evidence="1">The sequence shown here is derived from an EMBL/GenBank/DDBJ whole genome shotgun (WGS) entry which is preliminary data.</text>
</comment>
<evidence type="ECO:0000313" key="1">
    <source>
        <dbReference type="EMBL" id="TGO09316.1"/>
    </source>
</evidence>
<dbReference type="AlphaFoldDB" id="A0A4Z1EAR8"/>
<proteinExistence type="predicted"/>
<organism evidence="1 2">
    <name type="scientific">Botrytis tulipae</name>
    <dbReference type="NCBI Taxonomy" id="87230"/>
    <lineage>
        <taxon>Eukaryota</taxon>
        <taxon>Fungi</taxon>
        <taxon>Dikarya</taxon>
        <taxon>Ascomycota</taxon>
        <taxon>Pezizomycotina</taxon>
        <taxon>Leotiomycetes</taxon>
        <taxon>Helotiales</taxon>
        <taxon>Sclerotiniaceae</taxon>
        <taxon>Botrytis</taxon>
    </lineage>
</organism>
<gene>
    <name evidence="1" type="ORF">BTUL_0170g00060</name>
</gene>
<name>A0A4Z1EAR8_9HELO</name>
<dbReference type="EMBL" id="PQXH01000170">
    <property type="protein sequence ID" value="TGO09316.1"/>
    <property type="molecule type" value="Genomic_DNA"/>
</dbReference>
<evidence type="ECO:0000313" key="2">
    <source>
        <dbReference type="Proteomes" id="UP000297777"/>
    </source>
</evidence>
<keyword evidence="2" id="KW-1185">Reference proteome</keyword>
<reference evidence="1 2" key="1">
    <citation type="submission" date="2017-12" db="EMBL/GenBank/DDBJ databases">
        <title>Comparative genomics of Botrytis spp.</title>
        <authorList>
            <person name="Valero-Jimenez C.A."/>
            <person name="Tapia P."/>
            <person name="Veloso J."/>
            <person name="Silva-Moreno E."/>
            <person name="Staats M."/>
            <person name="Valdes J.H."/>
            <person name="Van Kan J.A.L."/>
        </authorList>
    </citation>
    <scope>NUCLEOTIDE SEQUENCE [LARGE SCALE GENOMIC DNA]</scope>
    <source>
        <strain evidence="1 2">Bt9001</strain>
    </source>
</reference>
<sequence length="69" mass="7499">MFYSQKSQGSEKCLESAGKVYFSFNVKPTPLPELQCSGSCDCLIGIETANGENWGLGGDDDEVDEDDDK</sequence>
<dbReference type="Proteomes" id="UP000297777">
    <property type="component" value="Unassembled WGS sequence"/>
</dbReference>